<evidence type="ECO:0000313" key="7">
    <source>
        <dbReference type="Proteomes" id="UP000018217"/>
    </source>
</evidence>
<dbReference type="Pfam" id="PF03466">
    <property type="entry name" value="LysR_substrate"/>
    <property type="match status" value="1"/>
</dbReference>
<dbReference type="Gene3D" id="3.40.190.10">
    <property type="entry name" value="Periplasmic binding protein-like II"/>
    <property type="match status" value="2"/>
</dbReference>
<keyword evidence="3" id="KW-0238">DNA-binding</keyword>
<dbReference type="PANTHER" id="PTHR30118:SF15">
    <property type="entry name" value="TRANSCRIPTIONAL REGULATORY PROTEIN"/>
    <property type="match status" value="1"/>
</dbReference>
<dbReference type="EMBL" id="CAHS01000015">
    <property type="protein sequence ID" value="CCG87657.1"/>
    <property type="molecule type" value="Genomic_DNA"/>
</dbReference>
<dbReference type="PROSITE" id="PS50931">
    <property type="entry name" value="HTH_LYSR"/>
    <property type="match status" value="1"/>
</dbReference>
<keyword evidence="7" id="KW-1185">Reference proteome</keyword>
<dbReference type="Pfam" id="PF00126">
    <property type="entry name" value="HTH_1"/>
    <property type="match status" value="1"/>
</dbReference>
<dbReference type="InterPro" id="IPR005119">
    <property type="entry name" value="LysR_subst-bd"/>
</dbReference>
<organism evidence="6 7">
    <name type="scientific">Erwinia piriflorinigrans CFBP 5888</name>
    <dbReference type="NCBI Taxonomy" id="1161919"/>
    <lineage>
        <taxon>Bacteria</taxon>
        <taxon>Pseudomonadati</taxon>
        <taxon>Pseudomonadota</taxon>
        <taxon>Gammaproteobacteria</taxon>
        <taxon>Enterobacterales</taxon>
        <taxon>Erwiniaceae</taxon>
        <taxon>Erwinia</taxon>
    </lineage>
</organism>
<dbReference type="STRING" id="1161919.EPIR_2292"/>
<gene>
    <name evidence="6" type="primary">lysR</name>
    <name evidence="6" type="ORF">EPIR_2292</name>
</gene>
<dbReference type="PRINTS" id="PR00039">
    <property type="entry name" value="HTHLYSR"/>
</dbReference>
<feature type="domain" description="HTH lysR-type" evidence="5">
    <location>
        <begin position="8"/>
        <end position="65"/>
    </location>
</feature>
<keyword evidence="2" id="KW-0805">Transcription regulation</keyword>
<comment type="caution">
    <text evidence="6">The sequence shown here is derived from an EMBL/GenBank/DDBJ whole genome shotgun (WGS) entry which is preliminary data.</text>
</comment>
<evidence type="ECO:0000256" key="4">
    <source>
        <dbReference type="ARBA" id="ARBA00023163"/>
    </source>
</evidence>
<evidence type="ECO:0000256" key="2">
    <source>
        <dbReference type="ARBA" id="ARBA00023015"/>
    </source>
</evidence>
<dbReference type="InterPro" id="IPR036390">
    <property type="entry name" value="WH_DNA-bd_sf"/>
</dbReference>
<comment type="similarity">
    <text evidence="1">Belongs to the LysR transcriptional regulatory family.</text>
</comment>
<dbReference type="InterPro" id="IPR050389">
    <property type="entry name" value="LysR-type_TF"/>
</dbReference>
<dbReference type="SUPFAM" id="SSF53850">
    <property type="entry name" value="Periplasmic binding protein-like II"/>
    <property type="match status" value="1"/>
</dbReference>
<dbReference type="InterPro" id="IPR000847">
    <property type="entry name" value="LysR_HTH_N"/>
</dbReference>
<dbReference type="Gene3D" id="1.10.10.10">
    <property type="entry name" value="Winged helix-like DNA-binding domain superfamily/Winged helix DNA-binding domain"/>
    <property type="match status" value="1"/>
</dbReference>
<dbReference type="AlphaFoldDB" id="V5Z8H7"/>
<evidence type="ECO:0000259" key="5">
    <source>
        <dbReference type="PROSITE" id="PS50931"/>
    </source>
</evidence>
<keyword evidence="4" id="KW-0804">Transcription</keyword>
<evidence type="ECO:0000313" key="6">
    <source>
        <dbReference type="EMBL" id="CCG87657.1"/>
    </source>
</evidence>
<dbReference type="OrthoDB" id="8839911at2"/>
<dbReference type="PANTHER" id="PTHR30118">
    <property type="entry name" value="HTH-TYPE TRANSCRIPTIONAL REGULATOR LEUO-RELATED"/>
    <property type="match status" value="1"/>
</dbReference>
<dbReference type="RefSeq" id="WP_023655445.1">
    <property type="nucleotide sequence ID" value="NZ_CAHS01000015.1"/>
</dbReference>
<reference evidence="6 7" key="1">
    <citation type="journal article" date="2013" name="Syst. Appl. Microbiol.">
        <title>Phylogenetic position and virulence apparatus of the pear flower necrosis pathogen Erwinia piriflorinigrans CFBP 5888T as assessed by comparative genomics.</title>
        <authorList>
            <person name="Smits T.H."/>
            <person name="Rezzonico F."/>
            <person name="Lopez M.M."/>
            <person name="Blom J."/>
            <person name="Goesmann A."/>
            <person name="Frey J.E."/>
            <person name="Duffy B."/>
        </authorList>
    </citation>
    <scope>NUCLEOTIDE SEQUENCE [LARGE SCALE GENOMIC DNA]</scope>
    <source>
        <strain evidence="7">CFBP5888</strain>
    </source>
</reference>
<proteinExistence type="inferred from homology"/>
<accession>V5Z8H7</accession>
<name>V5Z8H7_9GAMM</name>
<dbReference type="InterPro" id="IPR036388">
    <property type="entry name" value="WH-like_DNA-bd_sf"/>
</dbReference>
<dbReference type="Proteomes" id="UP000018217">
    <property type="component" value="Unassembled WGS sequence"/>
</dbReference>
<evidence type="ECO:0000256" key="1">
    <source>
        <dbReference type="ARBA" id="ARBA00009437"/>
    </source>
</evidence>
<dbReference type="GO" id="GO:0003677">
    <property type="term" value="F:DNA binding"/>
    <property type="evidence" value="ECO:0007669"/>
    <property type="project" value="UniProtKB-KW"/>
</dbReference>
<dbReference type="GO" id="GO:0003700">
    <property type="term" value="F:DNA-binding transcription factor activity"/>
    <property type="evidence" value="ECO:0007669"/>
    <property type="project" value="InterPro"/>
</dbReference>
<dbReference type="SUPFAM" id="SSF46785">
    <property type="entry name" value="Winged helix' DNA-binding domain"/>
    <property type="match status" value="1"/>
</dbReference>
<evidence type="ECO:0000256" key="3">
    <source>
        <dbReference type="ARBA" id="ARBA00023125"/>
    </source>
</evidence>
<protein>
    <submittedName>
        <fullName evidence="6">Nodulation protein D</fullName>
    </submittedName>
</protein>
<sequence length="300" mass="32987">MITDIRSLDINLLKALDALLDERSVTRAASRMSLTQPAVSAMLTRLRECFDDPLFTRTRHGISPTLRALELAAPVKQILSEVSQLLQPKAFEAATVQMSLRIAATDYALSAVVLPFMTALRQQAPGVRVSVQPVENQRLERQMADGEVDMALVTPEITPPGLHSRHLFDEQYICLLRKGHPAAASGTMSLDRFCALDHALVSHSGTQFTGVTDIALAAIGRQRRVTLAVNSFLVLPQILNASDLMAVVPERLANLAVGLTRMDPPLVIAGFSKTLVWHERSHRDPGHRWLRALLLDTLSN</sequence>